<reference evidence="1 2" key="1">
    <citation type="submission" date="2017-03" db="EMBL/GenBank/DDBJ databases">
        <title>Genome analysis of strain PAMC 26510.</title>
        <authorList>
            <person name="Oh H.-M."/>
            <person name="Yang J.-A."/>
        </authorList>
    </citation>
    <scope>NUCLEOTIDE SEQUENCE [LARGE SCALE GENOMIC DNA]</scope>
    <source>
        <strain evidence="1 2">PAMC 26510</strain>
    </source>
</reference>
<gene>
    <name evidence="1" type="ORF">PAMC26510_15870</name>
</gene>
<sequence>MCEQRFQRKFSGSQDVFHFLSVFQRMLNVASRVKIGKIIFTEAISFSKR</sequence>
<dbReference type="EMBL" id="NBTY01000079">
    <property type="protein sequence ID" value="OTP74860.1"/>
    <property type="molecule type" value="Genomic_DNA"/>
</dbReference>
<protein>
    <submittedName>
        <fullName evidence="1">Uncharacterized protein</fullName>
    </submittedName>
</protein>
<accession>A0A2C9XXJ1</accession>
<dbReference type="AlphaFoldDB" id="A0A2C9XXJ1"/>
<comment type="caution">
    <text evidence="1">The sequence shown here is derived from an EMBL/GenBank/DDBJ whole genome shotgun (WGS) entry which is preliminary data.</text>
</comment>
<name>A0A2C9XXJ1_CABSO</name>
<evidence type="ECO:0000313" key="1">
    <source>
        <dbReference type="EMBL" id="OTP74860.1"/>
    </source>
</evidence>
<organism evidence="1 2">
    <name type="scientific">Caballeronia sordidicola</name>
    <name type="common">Burkholderia sordidicola</name>
    <dbReference type="NCBI Taxonomy" id="196367"/>
    <lineage>
        <taxon>Bacteria</taxon>
        <taxon>Pseudomonadati</taxon>
        <taxon>Pseudomonadota</taxon>
        <taxon>Betaproteobacteria</taxon>
        <taxon>Burkholderiales</taxon>
        <taxon>Burkholderiaceae</taxon>
        <taxon>Caballeronia</taxon>
    </lineage>
</organism>
<dbReference type="Proteomes" id="UP000194546">
    <property type="component" value="Unassembled WGS sequence"/>
</dbReference>
<evidence type="ECO:0000313" key="2">
    <source>
        <dbReference type="Proteomes" id="UP000194546"/>
    </source>
</evidence>
<proteinExistence type="predicted"/>